<keyword evidence="9" id="KW-1002">Plastid outer membrane</keyword>
<comment type="similarity">
    <text evidence="16">Belongs to the TRAFAC class TrmE-Era-EngA-EngB-Septin-like GTPase superfamily. AIG1/Toc34/Toc159-like paraseptin GTPase family. TOC159 subfamily.</text>
</comment>
<keyword evidence="13" id="KW-0342">GTP-binding</keyword>
<comment type="cofactor">
    <cofactor evidence="1">
        <name>Mg(2+)</name>
        <dbReference type="ChEBI" id="CHEBI:18420"/>
    </cofactor>
</comment>
<organism evidence="18 19">
    <name type="scientific">Platanthera zijinensis</name>
    <dbReference type="NCBI Taxonomy" id="2320716"/>
    <lineage>
        <taxon>Eukaryota</taxon>
        <taxon>Viridiplantae</taxon>
        <taxon>Streptophyta</taxon>
        <taxon>Embryophyta</taxon>
        <taxon>Tracheophyta</taxon>
        <taxon>Spermatophyta</taxon>
        <taxon>Magnoliopsida</taxon>
        <taxon>Liliopsida</taxon>
        <taxon>Asparagales</taxon>
        <taxon>Orchidaceae</taxon>
        <taxon>Orchidoideae</taxon>
        <taxon>Orchideae</taxon>
        <taxon>Orchidinae</taxon>
        <taxon>Platanthera</taxon>
    </lineage>
</organism>
<evidence type="ECO:0000313" key="19">
    <source>
        <dbReference type="Proteomes" id="UP001418222"/>
    </source>
</evidence>
<keyword evidence="2" id="KW-0813">Transport</keyword>
<evidence type="ECO:0000256" key="1">
    <source>
        <dbReference type="ARBA" id="ARBA00001946"/>
    </source>
</evidence>
<keyword evidence="8" id="KW-0378">Hydrolase</keyword>
<dbReference type="InterPro" id="IPR045058">
    <property type="entry name" value="GIMA/IAN/Toc"/>
</dbReference>
<proteinExistence type="inferred from homology"/>
<dbReference type="Proteomes" id="UP001418222">
    <property type="component" value="Unassembled WGS sequence"/>
</dbReference>
<dbReference type="PANTHER" id="PTHR10903:SF68">
    <property type="entry name" value="TRANSLOCASE OF CHLOROPLAST 90, CHLOROPLASTIC"/>
    <property type="match status" value="1"/>
</dbReference>
<evidence type="ECO:0000256" key="14">
    <source>
        <dbReference type="ARBA" id="ARBA00023136"/>
    </source>
</evidence>
<comment type="subcellular location">
    <subcellularLocation>
        <location evidence="15">Plastid</location>
        <location evidence="15">Chloroplast outer membrane</location>
        <topology evidence="15">Single-pass membrane protein</topology>
    </subcellularLocation>
</comment>
<keyword evidence="6" id="KW-0479">Metal-binding</keyword>
<keyword evidence="4" id="KW-0934">Plastid</keyword>
<reference evidence="18 19" key="1">
    <citation type="journal article" date="2022" name="Nat. Plants">
        <title>Genomes of leafy and leafless Platanthera orchids illuminate the evolution of mycoheterotrophy.</title>
        <authorList>
            <person name="Li M.H."/>
            <person name="Liu K.W."/>
            <person name="Li Z."/>
            <person name="Lu H.C."/>
            <person name="Ye Q.L."/>
            <person name="Zhang D."/>
            <person name="Wang J.Y."/>
            <person name="Li Y.F."/>
            <person name="Zhong Z.M."/>
            <person name="Liu X."/>
            <person name="Yu X."/>
            <person name="Liu D.K."/>
            <person name="Tu X.D."/>
            <person name="Liu B."/>
            <person name="Hao Y."/>
            <person name="Liao X.Y."/>
            <person name="Jiang Y.T."/>
            <person name="Sun W.H."/>
            <person name="Chen J."/>
            <person name="Chen Y.Q."/>
            <person name="Ai Y."/>
            <person name="Zhai J.W."/>
            <person name="Wu S.S."/>
            <person name="Zhou Z."/>
            <person name="Hsiao Y.Y."/>
            <person name="Wu W.L."/>
            <person name="Chen Y.Y."/>
            <person name="Lin Y.F."/>
            <person name="Hsu J.L."/>
            <person name="Li C.Y."/>
            <person name="Wang Z.W."/>
            <person name="Zhao X."/>
            <person name="Zhong W.Y."/>
            <person name="Ma X.K."/>
            <person name="Ma L."/>
            <person name="Huang J."/>
            <person name="Chen G.Z."/>
            <person name="Huang M.Z."/>
            <person name="Huang L."/>
            <person name="Peng D.H."/>
            <person name="Luo Y.B."/>
            <person name="Zou S.Q."/>
            <person name="Chen S.P."/>
            <person name="Lan S."/>
            <person name="Tsai W.C."/>
            <person name="Van de Peer Y."/>
            <person name="Liu Z.J."/>
        </authorList>
    </citation>
    <scope>NUCLEOTIDE SEQUENCE [LARGE SCALE GENOMIC DNA]</scope>
    <source>
        <strain evidence="18">Lor287</strain>
    </source>
</reference>
<dbReference type="GO" id="GO:0046872">
    <property type="term" value="F:metal ion binding"/>
    <property type="evidence" value="ECO:0007669"/>
    <property type="project" value="UniProtKB-KW"/>
</dbReference>
<evidence type="ECO:0000256" key="13">
    <source>
        <dbReference type="ARBA" id="ARBA00023134"/>
    </source>
</evidence>
<dbReference type="InterPro" id="IPR006703">
    <property type="entry name" value="G_AIG1"/>
</dbReference>
<evidence type="ECO:0000256" key="7">
    <source>
        <dbReference type="ARBA" id="ARBA00022741"/>
    </source>
</evidence>
<feature type="domain" description="AIG1-type G" evidence="17">
    <location>
        <begin position="163"/>
        <end position="388"/>
    </location>
</feature>
<evidence type="ECO:0000256" key="12">
    <source>
        <dbReference type="ARBA" id="ARBA00022989"/>
    </source>
</evidence>
<dbReference type="PANTHER" id="PTHR10903">
    <property type="entry name" value="GTPASE, IMAP FAMILY MEMBER-RELATED"/>
    <property type="match status" value="1"/>
</dbReference>
<dbReference type="InterPro" id="IPR027417">
    <property type="entry name" value="P-loop_NTPase"/>
</dbReference>
<dbReference type="SUPFAM" id="SSF52540">
    <property type="entry name" value="P-loop containing nucleoside triphosphate hydrolases"/>
    <property type="match status" value="1"/>
</dbReference>
<dbReference type="Pfam" id="PF11886">
    <property type="entry name" value="TOC159_MAD"/>
    <property type="match status" value="1"/>
</dbReference>
<dbReference type="GO" id="GO:0005525">
    <property type="term" value="F:GTP binding"/>
    <property type="evidence" value="ECO:0007669"/>
    <property type="project" value="UniProtKB-KW"/>
</dbReference>
<evidence type="ECO:0000256" key="16">
    <source>
        <dbReference type="ARBA" id="ARBA00023775"/>
    </source>
</evidence>
<keyword evidence="10" id="KW-0460">Magnesium</keyword>
<keyword evidence="5" id="KW-0812">Transmembrane</keyword>
<dbReference type="PROSITE" id="PS51720">
    <property type="entry name" value="G_AIG1"/>
    <property type="match status" value="1"/>
</dbReference>
<evidence type="ECO:0000256" key="2">
    <source>
        <dbReference type="ARBA" id="ARBA00022448"/>
    </source>
</evidence>
<dbReference type="InterPro" id="IPR024283">
    <property type="entry name" value="TOC159_MAD"/>
</dbReference>
<evidence type="ECO:0000256" key="6">
    <source>
        <dbReference type="ARBA" id="ARBA00022723"/>
    </source>
</evidence>
<keyword evidence="12" id="KW-1133">Transmembrane helix</keyword>
<dbReference type="Gene3D" id="3.40.50.300">
    <property type="entry name" value="P-loop containing nucleotide triphosphate hydrolases"/>
    <property type="match status" value="1"/>
</dbReference>
<evidence type="ECO:0000256" key="10">
    <source>
        <dbReference type="ARBA" id="ARBA00022842"/>
    </source>
</evidence>
<evidence type="ECO:0000256" key="4">
    <source>
        <dbReference type="ARBA" id="ARBA00022640"/>
    </source>
</evidence>
<dbReference type="GO" id="GO:0015031">
    <property type="term" value="P:protein transport"/>
    <property type="evidence" value="ECO:0007669"/>
    <property type="project" value="UniProtKB-KW"/>
</dbReference>
<keyword evidence="19" id="KW-1185">Reference proteome</keyword>
<evidence type="ECO:0000259" key="17">
    <source>
        <dbReference type="PROSITE" id="PS51720"/>
    </source>
</evidence>
<evidence type="ECO:0000313" key="18">
    <source>
        <dbReference type="EMBL" id="KAK8937292.1"/>
    </source>
</evidence>
<dbReference type="GO" id="GO:0009707">
    <property type="term" value="C:chloroplast outer membrane"/>
    <property type="evidence" value="ECO:0007669"/>
    <property type="project" value="UniProtKB-SubCell"/>
</dbReference>
<evidence type="ECO:0000256" key="15">
    <source>
        <dbReference type="ARBA" id="ARBA00023766"/>
    </source>
</evidence>
<dbReference type="GO" id="GO:0045036">
    <property type="term" value="P:protein targeting to chloroplast"/>
    <property type="evidence" value="ECO:0007669"/>
    <property type="project" value="TreeGrafter"/>
</dbReference>
<keyword evidence="14" id="KW-0472">Membrane</keyword>
<accession>A0AAP0BF97</accession>
<evidence type="ECO:0000256" key="9">
    <source>
        <dbReference type="ARBA" id="ARBA00022805"/>
    </source>
</evidence>
<comment type="caution">
    <text evidence="18">The sequence shown here is derived from an EMBL/GenBank/DDBJ whole genome shotgun (WGS) entry which is preliminary data.</text>
</comment>
<dbReference type="Pfam" id="PF04548">
    <property type="entry name" value="AIG1"/>
    <property type="match status" value="1"/>
</dbReference>
<dbReference type="GO" id="GO:0016787">
    <property type="term" value="F:hydrolase activity"/>
    <property type="evidence" value="ECO:0007669"/>
    <property type="project" value="UniProtKB-KW"/>
</dbReference>
<keyword evidence="11" id="KW-0653">Protein transport</keyword>
<keyword evidence="7" id="KW-0547">Nucleotide-binding</keyword>
<dbReference type="AlphaFoldDB" id="A0AAP0BF97"/>
<evidence type="ECO:0000256" key="3">
    <source>
        <dbReference type="ARBA" id="ARBA00022528"/>
    </source>
</evidence>
<sequence>MMKKFIEWLYCHSLSKSLLSARPFSLIYDESPEGQFSNHGIIDIARNAATSPQINQCDNQVNISSANVQPSLLETSSLAQCNVNKGSKNPLTQVEASQINFLRLVQRIGQSSSNPIVPQVLYRLELASLIRAGESNIKKPTLKIDKAKARASALEESGQSDLNFSLKILVLGKTGVGKSATINSLFGQERVATDAFRPSTERIQQVVGTIKGIKITVIDTPGLFPSSKKLGKNRKILMDVRKFIRKSPPDVILYFERFDGYKRGNYYDLHLLNLINNVFGFSIWFNTIIVMTHSSCPLSEEMNDLAVSHEVFVRRCTYILQSCIHQSVSDTRLENPVVFVENHPMCTQNSNGEKVWLSQLLLLILATKILGDANSLLKFQDSVLPLRSGIIRQPSLPHLVSSLLQPPTSWTPDTAVDEVKDIEEDEYDQLPPIRILTKAQYQQLTRSQKSIYLDELDYRETLYLKKYWKEEVKMRNNESENTEYSESQEIVQLPDIAIPPSFDSESSSYRYRCLLGTNELLLRPVLDSHGWDHDLCFDGISLDFSKKINRNLTASVAGQMRKDKEDFSLQSESRVDFRHEKSRFLSIFNIQTSGDNLACTFRGDARFKNLSWNSSGCGFSLTSLGKMYSAGAKLEDSISIGRRVKVIANMGRIVGNSQAAYGGALEATIVGRDYPVRDEKMTVAMTFISFGEDAVLGGSLQTDFRIGRSANVSLNANMNSRRLGQILFKTSTSEHVELWLVITAVSLIRAMFNRRTNNREQEKS</sequence>
<keyword evidence="3" id="KW-0150">Chloroplast</keyword>
<evidence type="ECO:0000256" key="8">
    <source>
        <dbReference type="ARBA" id="ARBA00022801"/>
    </source>
</evidence>
<name>A0AAP0BF97_9ASPA</name>
<dbReference type="EMBL" id="JBBWWQ010000010">
    <property type="protein sequence ID" value="KAK8937292.1"/>
    <property type="molecule type" value="Genomic_DNA"/>
</dbReference>
<gene>
    <name evidence="18" type="ORF">KSP39_PZI011769</name>
</gene>
<evidence type="ECO:0000256" key="5">
    <source>
        <dbReference type="ARBA" id="ARBA00022692"/>
    </source>
</evidence>
<protein>
    <recommendedName>
        <fullName evidence="17">AIG1-type G domain-containing protein</fullName>
    </recommendedName>
</protein>
<evidence type="ECO:0000256" key="11">
    <source>
        <dbReference type="ARBA" id="ARBA00022927"/>
    </source>
</evidence>